<name>A0ACB9YL89_9PEZI</name>
<sequence>MFDIANVEVLLAVSMIISRFVVESIDWVMPDRSHSERPASDDVEYANAVAAPPDGDMKVRWRTIW</sequence>
<proteinExistence type="predicted"/>
<organism evidence="1 2">
    <name type="scientific">Hypoxylon rubiginosum</name>
    <dbReference type="NCBI Taxonomy" id="110542"/>
    <lineage>
        <taxon>Eukaryota</taxon>
        <taxon>Fungi</taxon>
        <taxon>Dikarya</taxon>
        <taxon>Ascomycota</taxon>
        <taxon>Pezizomycotina</taxon>
        <taxon>Sordariomycetes</taxon>
        <taxon>Xylariomycetidae</taxon>
        <taxon>Xylariales</taxon>
        <taxon>Hypoxylaceae</taxon>
        <taxon>Hypoxylon</taxon>
    </lineage>
</organism>
<evidence type="ECO:0000313" key="2">
    <source>
        <dbReference type="Proteomes" id="UP001497700"/>
    </source>
</evidence>
<evidence type="ECO:0000313" key="1">
    <source>
        <dbReference type="EMBL" id="KAI4860104.1"/>
    </source>
</evidence>
<comment type="caution">
    <text evidence="1">The sequence shown here is derived from an EMBL/GenBank/DDBJ whole genome shotgun (WGS) entry which is preliminary data.</text>
</comment>
<reference evidence="1 2" key="1">
    <citation type="journal article" date="2022" name="New Phytol.">
        <title>Ecological generalism drives hyperdiversity of secondary metabolite gene clusters in xylarialean endophytes.</title>
        <authorList>
            <person name="Franco M.E.E."/>
            <person name="Wisecaver J.H."/>
            <person name="Arnold A.E."/>
            <person name="Ju Y.M."/>
            <person name="Slot J.C."/>
            <person name="Ahrendt S."/>
            <person name="Moore L.P."/>
            <person name="Eastman K.E."/>
            <person name="Scott K."/>
            <person name="Konkel Z."/>
            <person name="Mondo S.J."/>
            <person name="Kuo A."/>
            <person name="Hayes R.D."/>
            <person name="Haridas S."/>
            <person name="Andreopoulos B."/>
            <person name="Riley R."/>
            <person name="LaButti K."/>
            <person name="Pangilinan J."/>
            <person name="Lipzen A."/>
            <person name="Amirebrahimi M."/>
            <person name="Yan J."/>
            <person name="Adam C."/>
            <person name="Keymanesh K."/>
            <person name="Ng V."/>
            <person name="Louie K."/>
            <person name="Northen T."/>
            <person name="Drula E."/>
            <person name="Henrissat B."/>
            <person name="Hsieh H.M."/>
            <person name="Youens-Clark K."/>
            <person name="Lutzoni F."/>
            <person name="Miadlikowska J."/>
            <person name="Eastwood D.C."/>
            <person name="Hamelin R.C."/>
            <person name="Grigoriev I.V."/>
            <person name="U'Ren J.M."/>
        </authorList>
    </citation>
    <scope>NUCLEOTIDE SEQUENCE [LARGE SCALE GENOMIC DNA]</scope>
    <source>
        <strain evidence="1 2">CBS 119005</strain>
    </source>
</reference>
<protein>
    <submittedName>
        <fullName evidence="1">Uncharacterized protein</fullName>
    </submittedName>
</protein>
<dbReference type="EMBL" id="MU393599">
    <property type="protein sequence ID" value="KAI4860104.1"/>
    <property type="molecule type" value="Genomic_DNA"/>
</dbReference>
<accession>A0ACB9YL89</accession>
<gene>
    <name evidence="1" type="ORF">F4820DRAFT_437800</name>
</gene>
<keyword evidence="2" id="KW-1185">Reference proteome</keyword>
<dbReference type="Proteomes" id="UP001497700">
    <property type="component" value="Unassembled WGS sequence"/>
</dbReference>